<name>A0A5J4NUC6_9TREM</name>
<keyword evidence="1" id="KW-1133">Transmembrane helix</keyword>
<keyword evidence="3" id="KW-1185">Reference proteome</keyword>
<sequence length="203" mass="22137">MTADALVAALTLKPMYDQDIIEISMDCVLLTVELSQLEQDMFQNGHSLLIEDLDSAGVPGEFIEGDDPITDEIVRGCECWRWPECVSNCTIKTPNVTIGSRSLAGGALATSEHVVSNPALSPTKPHTARSWVSSKCLSNSLNVGNSPLHTDRIQKVMSQPAFDVVMPVFDFTGFLVVACTSVMMTHLVKRARAYTPTLVLARR</sequence>
<protein>
    <submittedName>
        <fullName evidence="2">Uncharacterized protein</fullName>
    </submittedName>
</protein>
<dbReference type="Proteomes" id="UP000324629">
    <property type="component" value="Unassembled WGS sequence"/>
</dbReference>
<dbReference type="AlphaFoldDB" id="A0A5J4NUC6"/>
<accession>A0A5J4NUC6</accession>
<gene>
    <name evidence="2" type="ORF">DEA37_0005932</name>
</gene>
<feature type="transmembrane region" description="Helical" evidence="1">
    <location>
        <begin position="164"/>
        <end position="184"/>
    </location>
</feature>
<evidence type="ECO:0000313" key="3">
    <source>
        <dbReference type="Proteomes" id="UP000324629"/>
    </source>
</evidence>
<evidence type="ECO:0000313" key="2">
    <source>
        <dbReference type="EMBL" id="KAA3679295.1"/>
    </source>
</evidence>
<evidence type="ECO:0000256" key="1">
    <source>
        <dbReference type="SAM" id="Phobius"/>
    </source>
</evidence>
<reference evidence="2 3" key="1">
    <citation type="journal article" date="2019" name="Gigascience">
        <title>Whole-genome sequence of the oriental lung fluke Paragonimus westermani.</title>
        <authorList>
            <person name="Oey H."/>
            <person name="Zakrzewski M."/>
            <person name="Narain K."/>
            <person name="Devi K.R."/>
            <person name="Agatsuma T."/>
            <person name="Nawaratna S."/>
            <person name="Gobert G.N."/>
            <person name="Jones M.K."/>
            <person name="Ragan M.A."/>
            <person name="McManus D.P."/>
            <person name="Krause L."/>
        </authorList>
    </citation>
    <scope>NUCLEOTIDE SEQUENCE [LARGE SCALE GENOMIC DNA]</scope>
    <source>
        <strain evidence="2 3">IND2009</strain>
    </source>
</reference>
<keyword evidence="1" id="KW-0472">Membrane</keyword>
<dbReference type="EMBL" id="QNGE01000782">
    <property type="protein sequence ID" value="KAA3679295.1"/>
    <property type="molecule type" value="Genomic_DNA"/>
</dbReference>
<comment type="caution">
    <text evidence="2">The sequence shown here is derived from an EMBL/GenBank/DDBJ whole genome shotgun (WGS) entry which is preliminary data.</text>
</comment>
<proteinExistence type="predicted"/>
<organism evidence="2 3">
    <name type="scientific">Paragonimus westermani</name>
    <dbReference type="NCBI Taxonomy" id="34504"/>
    <lineage>
        <taxon>Eukaryota</taxon>
        <taxon>Metazoa</taxon>
        <taxon>Spiralia</taxon>
        <taxon>Lophotrochozoa</taxon>
        <taxon>Platyhelminthes</taxon>
        <taxon>Trematoda</taxon>
        <taxon>Digenea</taxon>
        <taxon>Plagiorchiida</taxon>
        <taxon>Troglotremata</taxon>
        <taxon>Troglotrematidae</taxon>
        <taxon>Paragonimus</taxon>
    </lineage>
</organism>
<keyword evidence="1" id="KW-0812">Transmembrane</keyword>